<protein>
    <submittedName>
        <fullName evidence="2">Uncharacterized protein</fullName>
    </submittedName>
</protein>
<keyword evidence="1" id="KW-0472">Membrane</keyword>
<feature type="transmembrane region" description="Helical" evidence="1">
    <location>
        <begin position="80"/>
        <end position="107"/>
    </location>
</feature>
<proteinExistence type="predicted"/>
<dbReference type="EMBL" id="BGPR01000027">
    <property type="protein sequence ID" value="GBL81885.1"/>
    <property type="molecule type" value="Genomic_DNA"/>
</dbReference>
<keyword evidence="1" id="KW-1133">Transmembrane helix</keyword>
<name>A0A4Y2ARR8_ARAVE</name>
<reference evidence="2 3" key="1">
    <citation type="journal article" date="2019" name="Sci. Rep.">
        <title>Orb-weaving spider Araneus ventricosus genome elucidates the spidroin gene catalogue.</title>
        <authorList>
            <person name="Kono N."/>
            <person name="Nakamura H."/>
            <person name="Ohtoshi R."/>
            <person name="Moran D.A.P."/>
            <person name="Shinohara A."/>
            <person name="Yoshida Y."/>
            <person name="Fujiwara M."/>
            <person name="Mori M."/>
            <person name="Tomita M."/>
            <person name="Arakawa K."/>
        </authorList>
    </citation>
    <scope>NUCLEOTIDE SEQUENCE [LARGE SCALE GENOMIC DNA]</scope>
</reference>
<evidence type="ECO:0000256" key="1">
    <source>
        <dbReference type="SAM" id="Phobius"/>
    </source>
</evidence>
<evidence type="ECO:0000313" key="3">
    <source>
        <dbReference type="Proteomes" id="UP000499080"/>
    </source>
</evidence>
<keyword evidence="3" id="KW-1185">Reference proteome</keyword>
<dbReference type="AlphaFoldDB" id="A0A4Y2ARR8"/>
<organism evidence="2 3">
    <name type="scientific">Araneus ventricosus</name>
    <name type="common">Orbweaver spider</name>
    <name type="synonym">Epeira ventricosa</name>
    <dbReference type="NCBI Taxonomy" id="182803"/>
    <lineage>
        <taxon>Eukaryota</taxon>
        <taxon>Metazoa</taxon>
        <taxon>Ecdysozoa</taxon>
        <taxon>Arthropoda</taxon>
        <taxon>Chelicerata</taxon>
        <taxon>Arachnida</taxon>
        <taxon>Araneae</taxon>
        <taxon>Araneomorphae</taxon>
        <taxon>Entelegynae</taxon>
        <taxon>Araneoidea</taxon>
        <taxon>Araneidae</taxon>
        <taxon>Araneus</taxon>
    </lineage>
</organism>
<comment type="caution">
    <text evidence="2">The sequence shown here is derived from an EMBL/GenBank/DDBJ whole genome shotgun (WGS) entry which is preliminary data.</text>
</comment>
<keyword evidence="1" id="KW-0812">Transmembrane</keyword>
<evidence type="ECO:0000313" key="2">
    <source>
        <dbReference type="EMBL" id="GBL81885.1"/>
    </source>
</evidence>
<gene>
    <name evidence="2" type="ORF">AVEN_50485_1</name>
</gene>
<accession>A0A4Y2ARR8</accession>
<sequence>MSRRSPQFVFALSPASEERGGFSKHLLRNGFQKNGEASLRRPLPKIEDLMRSIRLLARGPPAVTSLPCPSQGRSFCWIKVIISLTVWGFSFILRLSLRIAFFFFAAVQPLEQNQSPTYEKI</sequence>
<dbReference type="Proteomes" id="UP000499080">
    <property type="component" value="Unassembled WGS sequence"/>
</dbReference>